<protein>
    <submittedName>
        <fullName evidence="3">Enkurin domain-containing protein</fullName>
    </submittedName>
</protein>
<sequence length="366" mass="41638">MNRRIFRNATNSSVQKDVVSLQYTTETREYIDKLEVYNPKKHFALISSSSYTTVNSDFASERQKPLSDSNNVDGKLNHKQLETLPSEIDSLEQQQLRHRPNAIRCARQTVHCSMPSNNFHRGIQQLRDSRRKTAEMLRARRNLGIVPEDIQLLPYRDRLDITEESKRRVHFTTETDRELLSSYHKSKKDTNPRKCSVNRCSNNAIYNGNGDMRSSDCNVGRNICLSATAKAKVVDETIKPGNSLKSCDESKILKSSCNYSSTEKASNSLCKTTVNKSDKQNPVLDASPVHTANQLLVQSSTSKLFLSQIKSHSTNVFLLPPNKHRLAETSDVQTKLRKRDSDNSTVTSVSFVEFVLFIYFSTVFLY</sequence>
<keyword evidence="1" id="KW-0472">Membrane</keyword>
<evidence type="ECO:0000256" key="1">
    <source>
        <dbReference type="SAM" id="Phobius"/>
    </source>
</evidence>
<dbReference type="WBParaSite" id="SMUV_0001000001-mRNA-1">
    <property type="protein sequence ID" value="SMUV_0001000001-mRNA-1"/>
    <property type="gene ID" value="SMUV_0001000001"/>
</dbReference>
<keyword evidence="1" id="KW-0812">Transmembrane</keyword>
<evidence type="ECO:0000313" key="2">
    <source>
        <dbReference type="Proteomes" id="UP000046393"/>
    </source>
</evidence>
<proteinExistence type="predicted"/>
<keyword evidence="1" id="KW-1133">Transmembrane helix</keyword>
<dbReference type="AlphaFoldDB" id="A0A0N5AYF9"/>
<keyword evidence="2" id="KW-1185">Reference proteome</keyword>
<accession>A0A0N5AYF9</accession>
<name>A0A0N5AYF9_9BILA</name>
<organism evidence="2 3">
    <name type="scientific">Syphacia muris</name>
    <dbReference type="NCBI Taxonomy" id="451379"/>
    <lineage>
        <taxon>Eukaryota</taxon>
        <taxon>Metazoa</taxon>
        <taxon>Ecdysozoa</taxon>
        <taxon>Nematoda</taxon>
        <taxon>Chromadorea</taxon>
        <taxon>Rhabditida</taxon>
        <taxon>Spirurina</taxon>
        <taxon>Oxyuridomorpha</taxon>
        <taxon>Oxyuroidea</taxon>
        <taxon>Oxyuridae</taxon>
        <taxon>Syphacia</taxon>
    </lineage>
</organism>
<evidence type="ECO:0000313" key="3">
    <source>
        <dbReference type="WBParaSite" id="SMUV_0001000001-mRNA-1"/>
    </source>
</evidence>
<feature type="transmembrane region" description="Helical" evidence="1">
    <location>
        <begin position="345"/>
        <end position="365"/>
    </location>
</feature>
<dbReference type="Proteomes" id="UP000046393">
    <property type="component" value="Unplaced"/>
</dbReference>
<reference evidence="3" key="1">
    <citation type="submission" date="2017-02" db="UniProtKB">
        <authorList>
            <consortium name="WormBaseParasite"/>
        </authorList>
    </citation>
    <scope>IDENTIFICATION</scope>
</reference>